<accession>A0ABP8FNY6</accession>
<protein>
    <recommendedName>
        <fullName evidence="3">SpoIIAA-like</fullName>
    </recommendedName>
</protein>
<evidence type="ECO:0008006" key="3">
    <source>
        <dbReference type="Google" id="ProtNLM"/>
    </source>
</evidence>
<dbReference type="Proteomes" id="UP001501844">
    <property type="component" value="Unassembled WGS sequence"/>
</dbReference>
<dbReference type="RefSeq" id="WP_345166456.1">
    <property type="nucleotide sequence ID" value="NZ_BAABGX010000002.1"/>
</dbReference>
<proteinExistence type="predicted"/>
<evidence type="ECO:0000313" key="2">
    <source>
        <dbReference type="Proteomes" id="UP001501844"/>
    </source>
</evidence>
<name>A0ABP8FNY6_9BACT</name>
<reference evidence="2" key="1">
    <citation type="journal article" date="2019" name="Int. J. Syst. Evol. Microbiol.">
        <title>The Global Catalogue of Microorganisms (GCM) 10K type strain sequencing project: providing services to taxonomists for standard genome sequencing and annotation.</title>
        <authorList>
            <consortium name="The Broad Institute Genomics Platform"/>
            <consortium name="The Broad Institute Genome Sequencing Center for Infectious Disease"/>
            <person name="Wu L."/>
            <person name="Ma J."/>
        </authorList>
    </citation>
    <scope>NUCLEOTIDE SEQUENCE [LARGE SCALE GENOMIC DNA]</scope>
    <source>
        <strain evidence="2">JCM 17917</strain>
    </source>
</reference>
<keyword evidence="2" id="KW-1185">Reference proteome</keyword>
<organism evidence="1 2">
    <name type="scientific">Nibribacter koreensis</name>
    <dbReference type="NCBI Taxonomy" id="1084519"/>
    <lineage>
        <taxon>Bacteria</taxon>
        <taxon>Pseudomonadati</taxon>
        <taxon>Bacteroidota</taxon>
        <taxon>Cytophagia</taxon>
        <taxon>Cytophagales</taxon>
        <taxon>Hymenobacteraceae</taxon>
        <taxon>Nibribacter</taxon>
    </lineage>
</organism>
<sequence>MIEKDIPESNLQLTYRKDMGILFLRWSNKVGSELLRTGYAQALDFAEEVGAHLWLFDLRGRGGATPEDENWILQEFYPSVHERLQRIGYFAYLVSPRHYSHIKENVGLEKLLNYSQHVKIYACVSELDAVEWLQLNKTITSVKEEE</sequence>
<comment type="caution">
    <text evidence="1">The sequence shown here is derived from an EMBL/GenBank/DDBJ whole genome shotgun (WGS) entry which is preliminary data.</text>
</comment>
<gene>
    <name evidence="1" type="ORF">GCM10023183_24360</name>
</gene>
<evidence type="ECO:0000313" key="1">
    <source>
        <dbReference type="EMBL" id="GAA4308021.1"/>
    </source>
</evidence>
<dbReference type="EMBL" id="BAABGX010000002">
    <property type="protein sequence ID" value="GAA4308021.1"/>
    <property type="molecule type" value="Genomic_DNA"/>
</dbReference>